<dbReference type="InterPro" id="IPR022655">
    <property type="entry name" value="DUF1553"/>
</dbReference>
<protein>
    <recommendedName>
        <fullName evidence="6">DUF1553 domain-containing protein</fullName>
    </recommendedName>
</protein>
<evidence type="ECO:0000313" key="5">
    <source>
        <dbReference type="Proteomes" id="UP000319143"/>
    </source>
</evidence>
<dbReference type="OrthoDB" id="289126at2"/>
<feature type="chain" id="PRO_5022834685" description="DUF1553 domain-containing protein" evidence="1">
    <location>
        <begin position="26"/>
        <end position="557"/>
    </location>
</feature>
<feature type="signal peptide" evidence="1">
    <location>
        <begin position="1"/>
        <end position="25"/>
    </location>
</feature>
<evidence type="ECO:0008006" key="6">
    <source>
        <dbReference type="Google" id="ProtNLM"/>
    </source>
</evidence>
<name>A0A5C6D6E8_9BACT</name>
<dbReference type="PANTHER" id="PTHR35889">
    <property type="entry name" value="CYCLOINULO-OLIGOSACCHARIDE FRUCTANOTRANSFERASE-RELATED"/>
    <property type="match status" value="1"/>
</dbReference>
<reference evidence="4 5" key="1">
    <citation type="submission" date="2019-02" db="EMBL/GenBank/DDBJ databases">
        <title>Deep-cultivation of Planctomycetes and their phenomic and genomic characterization uncovers novel biology.</title>
        <authorList>
            <person name="Wiegand S."/>
            <person name="Jogler M."/>
            <person name="Boedeker C."/>
            <person name="Pinto D."/>
            <person name="Vollmers J."/>
            <person name="Rivas-Marin E."/>
            <person name="Kohn T."/>
            <person name="Peeters S.H."/>
            <person name="Heuer A."/>
            <person name="Rast P."/>
            <person name="Oberbeckmann S."/>
            <person name="Bunk B."/>
            <person name="Jeske O."/>
            <person name="Meyerdierks A."/>
            <person name="Storesund J.E."/>
            <person name="Kallscheuer N."/>
            <person name="Luecker S."/>
            <person name="Lage O.M."/>
            <person name="Pohl T."/>
            <person name="Merkel B.J."/>
            <person name="Hornburger P."/>
            <person name="Mueller R.-W."/>
            <person name="Bruemmer F."/>
            <person name="Labrenz M."/>
            <person name="Spormann A.M."/>
            <person name="Op Den Camp H."/>
            <person name="Overmann J."/>
            <person name="Amann R."/>
            <person name="Jetten M.S.M."/>
            <person name="Mascher T."/>
            <person name="Medema M.H."/>
            <person name="Devos D.P."/>
            <person name="Kaster A.-K."/>
            <person name="Ovreas L."/>
            <person name="Rohde M."/>
            <person name="Galperin M.Y."/>
            <person name="Jogler C."/>
        </authorList>
    </citation>
    <scope>NUCLEOTIDE SEQUENCE [LARGE SCALE GENOMIC DNA]</scope>
    <source>
        <strain evidence="4 5">Poly41</strain>
    </source>
</reference>
<organism evidence="4 5">
    <name type="scientific">Novipirellula artificiosorum</name>
    <dbReference type="NCBI Taxonomy" id="2528016"/>
    <lineage>
        <taxon>Bacteria</taxon>
        <taxon>Pseudomonadati</taxon>
        <taxon>Planctomycetota</taxon>
        <taxon>Planctomycetia</taxon>
        <taxon>Pirellulales</taxon>
        <taxon>Pirellulaceae</taxon>
        <taxon>Novipirellula</taxon>
    </lineage>
</organism>
<keyword evidence="1" id="KW-0732">Signal</keyword>
<comment type="caution">
    <text evidence="4">The sequence shown here is derived from an EMBL/GenBank/DDBJ whole genome shotgun (WGS) entry which is preliminary data.</text>
</comment>
<dbReference type="Pfam" id="PF07587">
    <property type="entry name" value="PSD1"/>
    <property type="match status" value="1"/>
</dbReference>
<dbReference type="EMBL" id="SJPV01000012">
    <property type="protein sequence ID" value="TWU32502.1"/>
    <property type="molecule type" value="Genomic_DNA"/>
</dbReference>
<dbReference type="RefSeq" id="WP_146530271.1">
    <property type="nucleotide sequence ID" value="NZ_SJPV01000012.1"/>
</dbReference>
<dbReference type="AlphaFoldDB" id="A0A5C6D6E8"/>
<evidence type="ECO:0000259" key="2">
    <source>
        <dbReference type="Pfam" id="PF07583"/>
    </source>
</evidence>
<sequence precursor="true">MSRPSVIHCVLLSTLLLSLSHLGFADEPSVTIQKVSGNRMLIALFESNSHVSRACRVDEPILAKLESLDIRAAATCSDSVFVRRVYLDVIGTLPTAEEVKGFLEDRNINKRRLLIDRLLERDKFADYWAMKWCDLLRVRSEFPINLWPNAVQAYHRWIRDSIRQNKPYDQFVRELLTANGSNFRNPEVNFYRAVRDNKPETIAAAVALTFMGTRADAWPSKRLSEMAVFFEGIQRKSTAEWKEEIVFVNLLDASIESAGGRPTSASFPDGTRVDLLPMVDHRQVFADWLVRAENPWFTGSIVNRVWYWLLGIGIIHEPDDIRRSNPPSNRELLSLLQCELVKSEYDIKHLFRLILNSATYQRSCIPTTDRPEAERNFAHYPIRRLDAEVLIDAICRITGTSETYKSLIPEPWTFIPGDQPSIALPDASITSPFLELFGRPARDTGFELERNNAPTAEQMLHLLNSSHLLDKLESRWNPQTSATSPRFGRRVRRSVAAPQSAQADVTDVYLSLLSRYPTSHELEVIRKYTSEAEAQGNEAMVDLMLSLINTPEFLYRH</sequence>
<evidence type="ECO:0000256" key="1">
    <source>
        <dbReference type="SAM" id="SignalP"/>
    </source>
</evidence>
<evidence type="ECO:0000259" key="3">
    <source>
        <dbReference type="Pfam" id="PF07587"/>
    </source>
</evidence>
<dbReference type="InterPro" id="IPR011444">
    <property type="entry name" value="DUF1549"/>
</dbReference>
<gene>
    <name evidence="4" type="ORF">Poly41_54800</name>
</gene>
<dbReference type="Proteomes" id="UP000319143">
    <property type="component" value="Unassembled WGS sequence"/>
</dbReference>
<keyword evidence="5" id="KW-1185">Reference proteome</keyword>
<proteinExistence type="predicted"/>
<feature type="domain" description="DUF1549" evidence="2">
    <location>
        <begin position="57"/>
        <end position="197"/>
    </location>
</feature>
<accession>A0A5C6D6E8</accession>
<evidence type="ECO:0000313" key="4">
    <source>
        <dbReference type="EMBL" id="TWU32502.1"/>
    </source>
</evidence>
<dbReference type="PANTHER" id="PTHR35889:SF3">
    <property type="entry name" value="F-BOX DOMAIN-CONTAINING PROTEIN"/>
    <property type="match status" value="1"/>
</dbReference>
<feature type="domain" description="DUF1553" evidence="3">
    <location>
        <begin position="282"/>
        <end position="528"/>
    </location>
</feature>
<dbReference type="Pfam" id="PF07583">
    <property type="entry name" value="PSCyt2"/>
    <property type="match status" value="1"/>
</dbReference>